<dbReference type="Gene3D" id="1.10.510.10">
    <property type="entry name" value="Transferase(Phosphotransferase) domain 1"/>
    <property type="match status" value="1"/>
</dbReference>
<dbReference type="Pfam" id="PF00069">
    <property type="entry name" value="Pkinase"/>
    <property type="match status" value="1"/>
</dbReference>
<evidence type="ECO:0000256" key="1">
    <source>
        <dbReference type="ARBA" id="ARBA00006485"/>
    </source>
</evidence>
<evidence type="ECO:0000256" key="8">
    <source>
        <dbReference type="ARBA" id="ARBA00047811"/>
    </source>
</evidence>
<feature type="compositionally biased region" description="Basic and acidic residues" evidence="10">
    <location>
        <begin position="16"/>
        <end position="28"/>
    </location>
</feature>
<dbReference type="PANTHER" id="PTHR24056">
    <property type="entry name" value="CELL DIVISION PROTEIN KINASE"/>
    <property type="match status" value="1"/>
</dbReference>
<dbReference type="InterPro" id="IPR050108">
    <property type="entry name" value="CDK"/>
</dbReference>
<dbReference type="OrthoDB" id="1732493at2759"/>
<evidence type="ECO:0000313" key="13">
    <source>
        <dbReference type="Proteomes" id="UP000504638"/>
    </source>
</evidence>
<feature type="compositionally biased region" description="Basic and acidic residues" evidence="10">
    <location>
        <begin position="37"/>
        <end position="48"/>
    </location>
</feature>
<dbReference type="SMART" id="SM00220">
    <property type="entry name" value="S_TKc"/>
    <property type="match status" value="1"/>
</dbReference>
<keyword evidence="4" id="KW-0808">Transferase</keyword>
<keyword evidence="13" id="KW-1185">Reference proteome</keyword>
<evidence type="ECO:0000256" key="6">
    <source>
        <dbReference type="ARBA" id="ARBA00022777"/>
    </source>
</evidence>
<sequence length="459" mass="51516">MASNSRWADTEEDTAAEIHRKREKEERKRAKQLKAQQEQEAREAREAQAKATSSVSTDIDDRPAKRRRLSGESESNEVHDEQPRPLLRFTAPGWGPSRRIENFETLNHIEEGSYGWVSRAREMATGEIVALKKLKMGNPTEGFPVVALREIQILNQCRHKHIVALREVVVGSKPSDVYMVMEFLEHDLKSLMEDMREPFSPSETKSLLLQLSSAVSYLHSHWILHRDLKTSNILMNNLGQIRLADFGMARHTSNPPPKNLTQLVVTLWYRSPELLLGTTTYGTAVDIWSIGCVFAELLTRSPLLQGRNEADQLAKIFATLGIPTAANWPGFRRLPHAKSLALPSNPPPPPPLRSSFSLLTGAGAQLLERMLALNPDDRPEAEEVLQHRYFQEDPKPKSEKMFPTFPSKAGQERRRRVASPKAPRGREADAGAVGHVDFGGIFSASQDSEAGSGFNLKFR</sequence>
<keyword evidence="5" id="KW-0547">Nucleotide-binding</keyword>
<dbReference type="GO" id="GO:0005634">
    <property type="term" value="C:nucleus"/>
    <property type="evidence" value="ECO:0007669"/>
    <property type="project" value="TreeGrafter"/>
</dbReference>
<name>A0A6G1G4S9_9PEZI</name>
<dbReference type="RefSeq" id="XP_033534685.1">
    <property type="nucleotide sequence ID" value="XM_033677531.1"/>
</dbReference>
<reference evidence="14" key="2">
    <citation type="submission" date="2020-04" db="EMBL/GenBank/DDBJ databases">
        <authorList>
            <consortium name="NCBI Genome Project"/>
        </authorList>
    </citation>
    <scope>NUCLEOTIDE SEQUENCE</scope>
    <source>
        <strain evidence="14">CBS 781.70</strain>
    </source>
</reference>
<dbReference type="EMBL" id="ML975156">
    <property type="protein sequence ID" value="KAF1813054.1"/>
    <property type="molecule type" value="Genomic_DNA"/>
</dbReference>
<dbReference type="GO" id="GO:0007346">
    <property type="term" value="P:regulation of mitotic cell cycle"/>
    <property type="evidence" value="ECO:0007669"/>
    <property type="project" value="TreeGrafter"/>
</dbReference>
<dbReference type="FunFam" id="3.30.200.20:FF:000054">
    <property type="entry name" value="Cyclin-dependent kinase 11B"/>
    <property type="match status" value="1"/>
</dbReference>
<dbReference type="InterPro" id="IPR008271">
    <property type="entry name" value="Ser/Thr_kinase_AS"/>
</dbReference>
<dbReference type="PROSITE" id="PS50011">
    <property type="entry name" value="PROTEIN_KINASE_DOM"/>
    <property type="match status" value="1"/>
</dbReference>
<dbReference type="GeneID" id="54418101"/>
<dbReference type="InterPro" id="IPR011009">
    <property type="entry name" value="Kinase-like_dom_sf"/>
</dbReference>
<organism evidence="12">
    <name type="scientific">Eremomyces bilateralis CBS 781.70</name>
    <dbReference type="NCBI Taxonomy" id="1392243"/>
    <lineage>
        <taxon>Eukaryota</taxon>
        <taxon>Fungi</taxon>
        <taxon>Dikarya</taxon>
        <taxon>Ascomycota</taxon>
        <taxon>Pezizomycotina</taxon>
        <taxon>Dothideomycetes</taxon>
        <taxon>Dothideomycetes incertae sedis</taxon>
        <taxon>Eremomycetales</taxon>
        <taxon>Eremomycetaceae</taxon>
        <taxon>Eremomyces</taxon>
    </lineage>
</organism>
<evidence type="ECO:0000256" key="2">
    <source>
        <dbReference type="ARBA" id="ARBA00012425"/>
    </source>
</evidence>
<proteinExistence type="inferred from homology"/>
<feature type="domain" description="Protein kinase" evidence="11">
    <location>
        <begin position="103"/>
        <end position="390"/>
    </location>
</feature>
<dbReference type="FunFam" id="1.10.510.10:FF:000624">
    <property type="entry name" value="Mitogen-activated protein kinase"/>
    <property type="match status" value="1"/>
</dbReference>
<dbReference type="InterPro" id="IPR000719">
    <property type="entry name" value="Prot_kinase_dom"/>
</dbReference>
<dbReference type="AlphaFoldDB" id="A0A6G1G4S9"/>
<keyword evidence="3" id="KW-0723">Serine/threonine-protein kinase</keyword>
<feature type="region of interest" description="Disordered" evidence="10">
    <location>
        <begin position="1"/>
        <end position="88"/>
    </location>
</feature>
<gene>
    <name evidence="12 14" type="ORF">P152DRAFT_435474</name>
</gene>
<dbReference type="SUPFAM" id="SSF56112">
    <property type="entry name" value="Protein kinase-like (PK-like)"/>
    <property type="match status" value="1"/>
</dbReference>
<dbReference type="Gene3D" id="3.30.200.20">
    <property type="entry name" value="Phosphorylase Kinase, domain 1"/>
    <property type="match status" value="1"/>
</dbReference>
<feature type="region of interest" description="Disordered" evidence="10">
    <location>
        <begin position="392"/>
        <end position="434"/>
    </location>
</feature>
<reference evidence="12 14" key="1">
    <citation type="submission" date="2020-01" db="EMBL/GenBank/DDBJ databases">
        <authorList>
            <consortium name="DOE Joint Genome Institute"/>
            <person name="Haridas S."/>
            <person name="Albert R."/>
            <person name="Binder M."/>
            <person name="Bloem J."/>
            <person name="Labutti K."/>
            <person name="Salamov A."/>
            <person name="Andreopoulos B."/>
            <person name="Baker S.E."/>
            <person name="Barry K."/>
            <person name="Bills G."/>
            <person name="Bluhm B.H."/>
            <person name="Cannon C."/>
            <person name="Castanera R."/>
            <person name="Culley D.E."/>
            <person name="Daum C."/>
            <person name="Ezra D."/>
            <person name="Gonzalez J.B."/>
            <person name="Henrissat B."/>
            <person name="Kuo A."/>
            <person name="Liang C."/>
            <person name="Lipzen A."/>
            <person name="Lutzoni F."/>
            <person name="Magnuson J."/>
            <person name="Mondo S."/>
            <person name="Nolan M."/>
            <person name="Ohm R."/>
            <person name="Pangilinan J."/>
            <person name="Park H.-J."/>
            <person name="Ramirez L."/>
            <person name="Alfaro M."/>
            <person name="Sun H."/>
            <person name="Tritt A."/>
            <person name="Yoshinaga Y."/>
            <person name="Zwiers L.-H."/>
            <person name="Turgeon B.G."/>
            <person name="Goodwin S.B."/>
            <person name="Spatafora J.W."/>
            <person name="Crous P.W."/>
            <person name="Grigoriev I.V."/>
        </authorList>
    </citation>
    <scope>NUCLEOTIDE SEQUENCE</scope>
    <source>
        <strain evidence="12 14">CBS 781.70</strain>
    </source>
</reference>
<protein>
    <recommendedName>
        <fullName evidence="2">cyclin-dependent kinase</fullName>
        <ecNumber evidence="2">2.7.11.22</ecNumber>
    </recommendedName>
</protein>
<keyword evidence="6 12" id="KW-0418">Kinase</keyword>
<evidence type="ECO:0000256" key="10">
    <source>
        <dbReference type="SAM" id="MobiDB-lite"/>
    </source>
</evidence>
<dbReference type="Proteomes" id="UP000504638">
    <property type="component" value="Unplaced"/>
</dbReference>
<evidence type="ECO:0000256" key="4">
    <source>
        <dbReference type="ARBA" id="ARBA00022679"/>
    </source>
</evidence>
<reference evidence="14" key="3">
    <citation type="submission" date="2025-04" db="UniProtKB">
        <authorList>
            <consortium name="RefSeq"/>
        </authorList>
    </citation>
    <scope>IDENTIFICATION</scope>
    <source>
        <strain evidence="14">CBS 781.70</strain>
    </source>
</reference>
<dbReference type="GO" id="GO:0005524">
    <property type="term" value="F:ATP binding"/>
    <property type="evidence" value="ECO:0007669"/>
    <property type="project" value="UniProtKB-KW"/>
</dbReference>
<evidence type="ECO:0000256" key="5">
    <source>
        <dbReference type="ARBA" id="ARBA00022741"/>
    </source>
</evidence>
<dbReference type="EC" id="2.7.11.22" evidence="2"/>
<dbReference type="PROSITE" id="PS00108">
    <property type="entry name" value="PROTEIN_KINASE_ST"/>
    <property type="match status" value="1"/>
</dbReference>
<evidence type="ECO:0000256" key="7">
    <source>
        <dbReference type="ARBA" id="ARBA00022840"/>
    </source>
</evidence>
<evidence type="ECO:0000256" key="3">
    <source>
        <dbReference type="ARBA" id="ARBA00022527"/>
    </source>
</evidence>
<comment type="similarity">
    <text evidence="1">Belongs to the protein kinase superfamily. CMGC Ser/Thr protein kinase family. CDC2/CDKX subfamily.</text>
</comment>
<dbReference type="GO" id="GO:0004693">
    <property type="term" value="F:cyclin-dependent protein serine/threonine kinase activity"/>
    <property type="evidence" value="ECO:0007669"/>
    <property type="project" value="UniProtKB-EC"/>
</dbReference>
<dbReference type="PANTHER" id="PTHR24056:SF107">
    <property type="entry name" value="CYCLIN-DEPENDENT KINASE 11A-RELATED"/>
    <property type="match status" value="1"/>
</dbReference>
<evidence type="ECO:0000313" key="12">
    <source>
        <dbReference type="EMBL" id="KAF1813054.1"/>
    </source>
</evidence>
<evidence type="ECO:0000256" key="9">
    <source>
        <dbReference type="ARBA" id="ARBA00048367"/>
    </source>
</evidence>
<comment type="catalytic activity">
    <reaction evidence="8">
        <text>L-threonyl-[protein] + ATP = O-phospho-L-threonyl-[protein] + ADP + H(+)</text>
        <dbReference type="Rhea" id="RHEA:46608"/>
        <dbReference type="Rhea" id="RHEA-COMP:11060"/>
        <dbReference type="Rhea" id="RHEA-COMP:11605"/>
        <dbReference type="ChEBI" id="CHEBI:15378"/>
        <dbReference type="ChEBI" id="CHEBI:30013"/>
        <dbReference type="ChEBI" id="CHEBI:30616"/>
        <dbReference type="ChEBI" id="CHEBI:61977"/>
        <dbReference type="ChEBI" id="CHEBI:456216"/>
        <dbReference type="EC" id="2.7.11.22"/>
    </reaction>
</comment>
<comment type="catalytic activity">
    <reaction evidence="9">
        <text>L-seryl-[protein] + ATP = O-phospho-L-seryl-[protein] + ADP + H(+)</text>
        <dbReference type="Rhea" id="RHEA:17989"/>
        <dbReference type="Rhea" id="RHEA-COMP:9863"/>
        <dbReference type="Rhea" id="RHEA-COMP:11604"/>
        <dbReference type="ChEBI" id="CHEBI:15378"/>
        <dbReference type="ChEBI" id="CHEBI:29999"/>
        <dbReference type="ChEBI" id="CHEBI:30616"/>
        <dbReference type="ChEBI" id="CHEBI:83421"/>
        <dbReference type="ChEBI" id="CHEBI:456216"/>
        <dbReference type="EC" id="2.7.11.22"/>
    </reaction>
</comment>
<keyword evidence="7" id="KW-0067">ATP-binding</keyword>
<accession>A0A6G1G4S9</accession>
<evidence type="ECO:0000313" key="14">
    <source>
        <dbReference type="RefSeq" id="XP_033534685.1"/>
    </source>
</evidence>
<evidence type="ECO:0000259" key="11">
    <source>
        <dbReference type="PROSITE" id="PS50011"/>
    </source>
</evidence>